<comment type="caution">
    <text evidence="1">The sequence shown here is derived from an EMBL/GenBank/DDBJ whole genome shotgun (WGS) entry which is preliminary data.</text>
</comment>
<dbReference type="Gene3D" id="1.25.40.10">
    <property type="entry name" value="Tetratricopeptide repeat domain"/>
    <property type="match status" value="1"/>
</dbReference>
<keyword evidence="2" id="KW-1185">Reference proteome</keyword>
<sequence length="136" mass="15447">MKKADLFWRNGRHEEAYEMELLEIQLLTADGDDHAALADAYDRMASALLFSSNNDNGELEMRRKALEVRLSYLGHGTTEAADLYDDIAGHIDFMERNDGKALKMRKKALGIRIEDLRKESRSCSRELPSGRSSQNV</sequence>
<proteinExistence type="predicted"/>
<dbReference type="EMBL" id="CAKOGP040002103">
    <property type="protein sequence ID" value="CAJ1962423.1"/>
    <property type="molecule type" value="Genomic_DNA"/>
</dbReference>
<dbReference type="InterPro" id="IPR011990">
    <property type="entry name" value="TPR-like_helical_dom_sf"/>
</dbReference>
<accession>A0AAD2G7F7</accession>
<evidence type="ECO:0000313" key="1">
    <source>
        <dbReference type="EMBL" id="CAJ1962423.1"/>
    </source>
</evidence>
<dbReference type="AlphaFoldDB" id="A0AAD2G7F7"/>
<reference evidence="1" key="1">
    <citation type="submission" date="2023-08" db="EMBL/GenBank/DDBJ databases">
        <authorList>
            <person name="Audoor S."/>
            <person name="Bilcke G."/>
        </authorList>
    </citation>
    <scope>NUCLEOTIDE SEQUENCE</scope>
</reference>
<evidence type="ECO:0000313" key="2">
    <source>
        <dbReference type="Proteomes" id="UP001295423"/>
    </source>
</evidence>
<gene>
    <name evidence="1" type="ORF">CYCCA115_LOCUS19680</name>
</gene>
<dbReference type="Proteomes" id="UP001295423">
    <property type="component" value="Unassembled WGS sequence"/>
</dbReference>
<organism evidence="1 2">
    <name type="scientific">Cylindrotheca closterium</name>
    <dbReference type="NCBI Taxonomy" id="2856"/>
    <lineage>
        <taxon>Eukaryota</taxon>
        <taxon>Sar</taxon>
        <taxon>Stramenopiles</taxon>
        <taxon>Ochrophyta</taxon>
        <taxon>Bacillariophyta</taxon>
        <taxon>Bacillariophyceae</taxon>
        <taxon>Bacillariophycidae</taxon>
        <taxon>Bacillariales</taxon>
        <taxon>Bacillariaceae</taxon>
        <taxon>Cylindrotheca</taxon>
    </lineage>
</organism>
<name>A0AAD2G7F7_9STRA</name>
<protein>
    <submittedName>
        <fullName evidence="1">Uncharacterized protein</fullName>
    </submittedName>
</protein>